<dbReference type="InterPro" id="IPR001584">
    <property type="entry name" value="Integrase_cat-core"/>
</dbReference>
<dbReference type="Gene3D" id="3.30.420.10">
    <property type="entry name" value="Ribonuclease H-like superfamily/Ribonuclease H"/>
    <property type="match status" value="1"/>
</dbReference>
<dbReference type="PROSITE" id="PS50994">
    <property type="entry name" value="INTEGRASE"/>
    <property type="match status" value="1"/>
</dbReference>
<organism evidence="3 4">
    <name type="scientific">Desulforhopalus singaporensis</name>
    <dbReference type="NCBI Taxonomy" id="91360"/>
    <lineage>
        <taxon>Bacteria</taxon>
        <taxon>Pseudomonadati</taxon>
        <taxon>Thermodesulfobacteriota</taxon>
        <taxon>Desulfobulbia</taxon>
        <taxon>Desulfobulbales</taxon>
        <taxon>Desulfocapsaceae</taxon>
        <taxon>Desulforhopalus</taxon>
    </lineage>
</organism>
<dbReference type="GO" id="GO:0003676">
    <property type="term" value="F:nucleic acid binding"/>
    <property type="evidence" value="ECO:0007669"/>
    <property type="project" value="InterPro"/>
</dbReference>
<accession>A0A1H0W262</accession>
<dbReference type="InterPro" id="IPR050900">
    <property type="entry name" value="Transposase_IS3/IS150/IS904"/>
</dbReference>
<dbReference type="InterPro" id="IPR012337">
    <property type="entry name" value="RNaseH-like_sf"/>
</dbReference>
<reference evidence="3 4" key="1">
    <citation type="submission" date="2016-10" db="EMBL/GenBank/DDBJ databases">
        <authorList>
            <person name="de Groot N.N."/>
        </authorList>
    </citation>
    <scope>NUCLEOTIDE SEQUENCE [LARGE SCALE GENOMIC DNA]</scope>
    <source>
        <strain evidence="3 4">DSM 12130</strain>
    </source>
</reference>
<dbReference type="NCBIfam" id="NF033516">
    <property type="entry name" value="transpos_IS3"/>
    <property type="match status" value="1"/>
</dbReference>
<proteinExistence type="predicted"/>
<feature type="region of interest" description="Disordered" evidence="1">
    <location>
        <begin position="45"/>
        <end position="66"/>
    </location>
</feature>
<sequence>MISTPDRRKIVMLIDKARRDGARLAAACKVACIDVRTYQRWTKGGRVKPDKRPLVSRPAPANKLTPDERQNVLDTCHQPAYASMPPGQIVPRLADKGCYLASESSFYRILHEADEQHHRGRNAKPRRQRPPQGYCATGPNQVWSWDITWLPSPIRGLYFYLYMIVDIYSRKVVGWEVNPAENADFAAKLLHKAILTEDCLLDPPVLHADNGGPQKGFIMKAKLEALGVTPSYSRPRVSNDNPYSESLFRTCKYRPEYPVKGFDNIDAARKWVRRFVWWYNEEHLHSAIRYVTPAQRHRGEDSILLTKRQAVYRLAKEKRPNRWSGKSVNWQPVQEVWLNCPKDSETKAQPLLKVA</sequence>
<dbReference type="InterPro" id="IPR036397">
    <property type="entry name" value="RNaseH_sf"/>
</dbReference>
<dbReference type="InterPro" id="IPR048020">
    <property type="entry name" value="Transpos_IS3"/>
</dbReference>
<dbReference type="Proteomes" id="UP000199073">
    <property type="component" value="Unassembled WGS sequence"/>
</dbReference>
<dbReference type="AlphaFoldDB" id="A0A1H0W262"/>
<dbReference type="PANTHER" id="PTHR46889">
    <property type="entry name" value="TRANSPOSASE INSF FOR INSERTION SEQUENCE IS3B-RELATED"/>
    <property type="match status" value="1"/>
</dbReference>
<dbReference type="Pfam" id="PF00665">
    <property type="entry name" value="rve"/>
    <property type="match status" value="1"/>
</dbReference>
<dbReference type="PANTHER" id="PTHR46889:SF4">
    <property type="entry name" value="TRANSPOSASE INSO FOR INSERTION SEQUENCE ELEMENT IS911B-RELATED"/>
    <property type="match status" value="1"/>
</dbReference>
<evidence type="ECO:0000259" key="2">
    <source>
        <dbReference type="PROSITE" id="PS50994"/>
    </source>
</evidence>
<name>A0A1H0W262_9BACT</name>
<protein>
    <submittedName>
        <fullName evidence="3">Transposase InsO and inactivated derivatives</fullName>
    </submittedName>
</protein>
<feature type="domain" description="Integrase catalytic" evidence="2">
    <location>
        <begin position="135"/>
        <end position="301"/>
    </location>
</feature>
<evidence type="ECO:0000313" key="4">
    <source>
        <dbReference type="Proteomes" id="UP000199073"/>
    </source>
</evidence>
<dbReference type="GO" id="GO:0015074">
    <property type="term" value="P:DNA integration"/>
    <property type="evidence" value="ECO:0007669"/>
    <property type="project" value="InterPro"/>
</dbReference>
<dbReference type="SUPFAM" id="SSF53098">
    <property type="entry name" value="Ribonuclease H-like"/>
    <property type="match status" value="1"/>
</dbReference>
<keyword evidence="4" id="KW-1185">Reference proteome</keyword>
<gene>
    <name evidence="3" type="ORF">SAMN05660330_04384</name>
</gene>
<dbReference type="STRING" id="91360.SAMN05660330_04384"/>
<dbReference type="EMBL" id="FNJI01000088">
    <property type="protein sequence ID" value="SDP84794.1"/>
    <property type="molecule type" value="Genomic_DNA"/>
</dbReference>
<evidence type="ECO:0000256" key="1">
    <source>
        <dbReference type="SAM" id="MobiDB-lite"/>
    </source>
</evidence>
<evidence type="ECO:0000313" key="3">
    <source>
        <dbReference type="EMBL" id="SDP84794.1"/>
    </source>
</evidence>